<dbReference type="SUPFAM" id="SSF75708">
    <property type="entry name" value="Chemotaxis phosphatase CheZ"/>
    <property type="match status" value="1"/>
</dbReference>
<dbReference type="Proteomes" id="UP000256845">
    <property type="component" value="Unassembled WGS sequence"/>
</dbReference>
<dbReference type="GO" id="GO:0050920">
    <property type="term" value="P:regulation of chemotaxis"/>
    <property type="evidence" value="ECO:0007669"/>
    <property type="project" value="InterPro"/>
</dbReference>
<dbReference type="GO" id="GO:0003824">
    <property type="term" value="F:catalytic activity"/>
    <property type="evidence" value="ECO:0007669"/>
    <property type="project" value="InterPro"/>
</dbReference>
<dbReference type="Gene3D" id="1.10.287.500">
    <property type="entry name" value="Helix hairpin bin"/>
    <property type="match status" value="1"/>
</dbReference>
<protein>
    <submittedName>
        <fullName evidence="1">Chemotaxis protein CheZ</fullName>
    </submittedName>
</protein>
<accession>A0A3D9HHV0</accession>
<evidence type="ECO:0000313" key="2">
    <source>
        <dbReference type="Proteomes" id="UP000256845"/>
    </source>
</evidence>
<name>A0A3D9HHV0_9PROT</name>
<dbReference type="AlphaFoldDB" id="A0A3D9HHV0"/>
<keyword evidence="2" id="KW-1185">Reference proteome</keyword>
<evidence type="ECO:0000313" key="1">
    <source>
        <dbReference type="EMBL" id="RED49089.1"/>
    </source>
</evidence>
<proteinExistence type="predicted"/>
<comment type="caution">
    <text evidence="1">The sequence shown here is derived from an EMBL/GenBank/DDBJ whole genome shotgun (WGS) entry which is preliminary data.</text>
</comment>
<organism evidence="1 2">
    <name type="scientific">Aestuariispira insulae</name>
    <dbReference type="NCBI Taxonomy" id="1461337"/>
    <lineage>
        <taxon>Bacteria</taxon>
        <taxon>Pseudomonadati</taxon>
        <taxon>Pseudomonadota</taxon>
        <taxon>Alphaproteobacteria</taxon>
        <taxon>Rhodospirillales</taxon>
        <taxon>Kiloniellaceae</taxon>
        <taxon>Aestuariispira</taxon>
    </lineage>
</organism>
<dbReference type="EMBL" id="QRDW01000006">
    <property type="protein sequence ID" value="RED49089.1"/>
    <property type="molecule type" value="Genomic_DNA"/>
</dbReference>
<reference evidence="1 2" key="1">
    <citation type="submission" date="2018-07" db="EMBL/GenBank/DDBJ databases">
        <title>Genomic Encyclopedia of Type Strains, Phase III (KMG-III): the genomes of soil and plant-associated and newly described type strains.</title>
        <authorList>
            <person name="Whitman W."/>
        </authorList>
    </citation>
    <scope>NUCLEOTIDE SEQUENCE [LARGE SCALE GENOMIC DNA]</scope>
    <source>
        <strain evidence="1 2">CECT 8488</strain>
    </source>
</reference>
<dbReference type="GO" id="GO:0009288">
    <property type="term" value="C:bacterial-type flagellum"/>
    <property type="evidence" value="ECO:0007669"/>
    <property type="project" value="InterPro"/>
</dbReference>
<sequence length="179" mass="19470">MGALANINEQLSNEVHNLLAYVERLRKELAGTILEEENKTPFESMSSTLDAIATSTLEASETILGASEEIANLSDSLREKLEDEEAIALCDQIAAKSMESMEACSFQDLTGQRVSKVIRSLQFVEERVDAMVALCGHDTIRQLSEEAAAEIPEPEDVQMHGPQAAGDAISQAEIDALFD</sequence>
<gene>
    <name evidence="1" type="ORF">DFP90_10666</name>
</gene>
<dbReference type="Pfam" id="PF04344">
    <property type="entry name" value="CheZ"/>
    <property type="match status" value="1"/>
</dbReference>
<dbReference type="InterPro" id="IPR007439">
    <property type="entry name" value="Chemotax_Pase_CheZ"/>
</dbReference>